<dbReference type="Gene3D" id="1.10.1410.40">
    <property type="match status" value="1"/>
</dbReference>
<evidence type="ECO:0000256" key="2">
    <source>
        <dbReference type="ARBA" id="ARBA00008307"/>
    </source>
</evidence>
<dbReference type="GO" id="GO:0046872">
    <property type="term" value="F:metal ion binding"/>
    <property type="evidence" value="ECO:0007669"/>
    <property type="project" value="UniProtKB-KW"/>
</dbReference>
<keyword evidence="4" id="KW-0548">Nucleotidyltransferase</keyword>
<dbReference type="Pfam" id="PF20266">
    <property type="entry name" value="Mab-21_C"/>
    <property type="match status" value="1"/>
</dbReference>
<keyword evidence="5" id="KW-0479">Metal-binding</keyword>
<dbReference type="GO" id="GO:0005524">
    <property type="term" value="F:ATP binding"/>
    <property type="evidence" value="ECO:0007669"/>
    <property type="project" value="UniProtKB-KW"/>
</dbReference>
<evidence type="ECO:0000256" key="8">
    <source>
        <dbReference type="ARBA" id="ARBA00022842"/>
    </source>
</evidence>
<keyword evidence="6" id="KW-0547">Nucleotide-binding</keyword>
<keyword evidence="7" id="KW-0067">ATP-binding</keyword>
<evidence type="ECO:0000313" key="12">
    <source>
        <dbReference type="Proteomes" id="UP000683360"/>
    </source>
</evidence>
<evidence type="ECO:0000256" key="6">
    <source>
        <dbReference type="ARBA" id="ARBA00022741"/>
    </source>
</evidence>
<dbReference type="PANTHER" id="PTHR10656:SF42">
    <property type="entry name" value="CYCLIC GMP-AMP SYNTHASE-LIKE PROTEIN-RELATED"/>
    <property type="match status" value="1"/>
</dbReference>
<accession>A0A8S3PN82</accession>
<dbReference type="AlphaFoldDB" id="A0A8S3PN82"/>
<dbReference type="Pfam" id="PF03281">
    <property type="entry name" value="Mab-21"/>
    <property type="match status" value="1"/>
</dbReference>
<dbReference type="SMART" id="SM01265">
    <property type="entry name" value="Mab-21"/>
    <property type="match status" value="1"/>
</dbReference>
<comment type="similarity">
    <text evidence="2">Belongs to the mab-21 family.</text>
</comment>
<feature type="domain" description="Mab-21-like nucleotidyltransferase" evidence="9">
    <location>
        <begin position="57"/>
        <end position="259"/>
    </location>
</feature>
<dbReference type="PANTHER" id="PTHR10656">
    <property type="entry name" value="CELL FATE DETERMINING PROTEIN MAB21-RELATED"/>
    <property type="match status" value="1"/>
</dbReference>
<keyword evidence="3" id="KW-0808">Transferase</keyword>
<organism evidence="11 12">
    <name type="scientific">Mytilus edulis</name>
    <name type="common">Blue mussel</name>
    <dbReference type="NCBI Taxonomy" id="6550"/>
    <lineage>
        <taxon>Eukaryota</taxon>
        <taxon>Metazoa</taxon>
        <taxon>Spiralia</taxon>
        <taxon>Lophotrochozoa</taxon>
        <taxon>Mollusca</taxon>
        <taxon>Bivalvia</taxon>
        <taxon>Autobranchia</taxon>
        <taxon>Pteriomorphia</taxon>
        <taxon>Mytilida</taxon>
        <taxon>Mytiloidea</taxon>
        <taxon>Mytilidae</taxon>
        <taxon>Mytilinae</taxon>
        <taxon>Mytilus</taxon>
    </lineage>
</organism>
<dbReference type="EMBL" id="CAJPWZ010000070">
    <property type="protein sequence ID" value="CAG2185165.1"/>
    <property type="molecule type" value="Genomic_DNA"/>
</dbReference>
<dbReference type="InterPro" id="IPR024810">
    <property type="entry name" value="MAB21L/cGLR"/>
</dbReference>
<sequence>MDINTMLNNFYEDNVKMSRNETSRNVSVVTPLVNDILQYVHERDKRFQIQPLNVGSYYSHLKVSRADEFDYSVVLDVGSPFRWTSGTPAYYNFSENKEVVKTPIPLPSAPVGKCFTDIPGTIQHWNKERLNEGPACLTIDDHIIPIRVKRRFKALVSEAINRPDIRPYVDARRLSESPATTLIICHPHIVGDQISVDLTPLIKSHASFKSEFGWPRPGARWPSRTKIEEIKAEGIHLVAKHPCYWSLSFVMCEKILIDGIDSNGTCRKKSQRIMKKLREMWCPKGTKQELTSYHLKTIFFWECENHPFDSEWANDKTSERIGSMCYQIIEHIRCGNLPLYFYTGVNLLENKDRHVLGQVVQNILRFLKNPEYYLL</sequence>
<evidence type="ECO:0000256" key="4">
    <source>
        <dbReference type="ARBA" id="ARBA00022695"/>
    </source>
</evidence>
<dbReference type="InterPro" id="IPR046903">
    <property type="entry name" value="Mab-21-like_nuc_Trfase"/>
</dbReference>
<evidence type="ECO:0000259" key="9">
    <source>
        <dbReference type="Pfam" id="PF03281"/>
    </source>
</evidence>
<dbReference type="Proteomes" id="UP000683360">
    <property type="component" value="Unassembled WGS sequence"/>
</dbReference>
<comment type="cofactor">
    <cofactor evidence="1">
        <name>Mg(2+)</name>
        <dbReference type="ChEBI" id="CHEBI:18420"/>
    </cofactor>
</comment>
<keyword evidence="8" id="KW-0460">Magnesium</keyword>
<proteinExistence type="inferred from homology"/>
<reference evidence="11" key="1">
    <citation type="submission" date="2021-03" db="EMBL/GenBank/DDBJ databases">
        <authorList>
            <person name="Bekaert M."/>
        </authorList>
    </citation>
    <scope>NUCLEOTIDE SEQUENCE</scope>
</reference>
<protein>
    <submittedName>
        <fullName evidence="11">Uncharacterized protein</fullName>
    </submittedName>
</protein>
<dbReference type="Gene3D" id="3.30.460.90">
    <property type="match status" value="1"/>
</dbReference>
<feature type="domain" description="Mab-21-like HhH/H2TH-like" evidence="10">
    <location>
        <begin position="266"/>
        <end position="363"/>
    </location>
</feature>
<evidence type="ECO:0000256" key="1">
    <source>
        <dbReference type="ARBA" id="ARBA00001946"/>
    </source>
</evidence>
<evidence type="ECO:0000256" key="7">
    <source>
        <dbReference type="ARBA" id="ARBA00022840"/>
    </source>
</evidence>
<comment type="caution">
    <text evidence="11">The sequence shown here is derived from an EMBL/GenBank/DDBJ whole genome shotgun (WGS) entry which is preliminary data.</text>
</comment>
<keyword evidence="12" id="KW-1185">Reference proteome</keyword>
<dbReference type="InterPro" id="IPR046906">
    <property type="entry name" value="Mab-21_HhH/H2TH-like"/>
</dbReference>
<gene>
    <name evidence="11" type="ORF">MEDL_784</name>
</gene>
<evidence type="ECO:0000256" key="3">
    <source>
        <dbReference type="ARBA" id="ARBA00022679"/>
    </source>
</evidence>
<dbReference type="GO" id="GO:0016779">
    <property type="term" value="F:nucleotidyltransferase activity"/>
    <property type="evidence" value="ECO:0007669"/>
    <property type="project" value="UniProtKB-KW"/>
</dbReference>
<evidence type="ECO:0000313" key="11">
    <source>
        <dbReference type="EMBL" id="CAG2185165.1"/>
    </source>
</evidence>
<name>A0A8S3PN82_MYTED</name>
<dbReference type="OrthoDB" id="6080743at2759"/>
<evidence type="ECO:0000256" key="5">
    <source>
        <dbReference type="ARBA" id="ARBA00022723"/>
    </source>
</evidence>
<evidence type="ECO:0000259" key="10">
    <source>
        <dbReference type="Pfam" id="PF20266"/>
    </source>
</evidence>